<comment type="caution">
    <text evidence="3">The sequence shown here is derived from an EMBL/GenBank/DDBJ whole genome shotgun (WGS) entry which is preliminary data.</text>
</comment>
<dbReference type="InterPro" id="IPR029055">
    <property type="entry name" value="Ntn_hydrolases_N"/>
</dbReference>
<accession>A0ABV1WK82</accession>
<evidence type="ECO:0000256" key="1">
    <source>
        <dbReference type="ARBA" id="ARBA00006586"/>
    </source>
</evidence>
<proteinExistence type="inferred from homology"/>
<comment type="similarity">
    <text evidence="1">Belongs to the peptidase S45 family.</text>
</comment>
<dbReference type="Proteomes" id="UP001458415">
    <property type="component" value="Unassembled WGS sequence"/>
</dbReference>
<dbReference type="InterPro" id="IPR023343">
    <property type="entry name" value="Penicillin_amidase_dom1"/>
</dbReference>
<keyword evidence="4" id="KW-1185">Reference proteome</keyword>
<evidence type="ECO:0000256" key="2">
    <source>
        <dbReference type="SAM" id="MobiDB-lite"/>
    </source>
</evidence>
<protein>
    <submittedName>
        <fullName evidence="3">Penicillin acylase family protein</fullName>
    </submittedName>
</protein>
<dbReference type="PANTHER" id="PTHR34218">
    <property type="entry name" value="PEPTIDASE S45 PENICILLIN AMIDASE"/>
    <property type="match status" value="1"/>
</dbReference>
<dbReference type="InterPro" id="IPR002692">
    <property type="entry name" value="S45"/>
</dbReference>
<dbReference type="PANTHER" id="PTHR34218:SF4">
    <property type="entry name" value="ACYL-HOMOSERINE LACTONE ACYLASE QUIP"/>
    <property type="match status" value="1"/>
</dbReference>
<reference evidence="3 4" key="1">
    <citation type="submission" date="2024-06" db="EMBL/GenBank/DDBJ databases">
        <title>The Natural Products Discovery Center: Release of the First 8490 Sequenced Strains for Exploring Actinobacteria Biosynthetic Diversity.</title>
        <authorList>
            <person name="Kalkreuter E."/>
            <person name="Kautsar S.A."/>
            <person name="Yang D."/>
            <person name="Bader C.D."/>
            <person name="Teijaro C.N."/>
            <person name="Fluegel L."/>
            <person name="Davis C.M."/>
            <person name="Simpson J.R."/>
            <person name="Lauterbach L."/>
            <person name="Steele A.D."/>
            <person name="Gui C."/>
            <person name="Meng S."/>
            <person name="Li G."/>
            <person name="Viehrig K."/>
            <person name="Ye F."/>
            <person name="Su P."/>
            <person name="Kiefer A.F."/>
            <person name="Nichols A."/>
            <person name="Cepeda A.J."/>
            <person name="Yan W."/>
            <person name="Fan B."/>
            <person name="Jiang Y."/>
            <person name="Adhikari A."/>
            <person name="Zheng C.-J."/>
            <person name="Schuster L."/>
            <person name="Cowan T.M."/>
            <person name="Smanski M.J."/>
            <person name="Chevrette M.G."/>
            <person name="De Carvalho L.P.S."/>
            <person name="Shen B."/>
        </authorList>
    </citation>
    <scope>NUCLEOTIDE SEQUENCE [LARGE SCALE GENOMIC DNA]</scope>
    <source>
        <strain evidence="3 4">NPDC000634</strain>
    </source>
</reference>
<gene>
    <name evidence="3" type="ORF">ABT317_48555</name>
</gene>
<dbReference type="Gene3D" id="1.10.439.10">
    <property type="entry name" value="Penicillin Amidohydrolase, domain 1"/>
    <property type="match status" value="1"/>
</dbReference>
<dbReference type="SUPFAM" id="SSF56235">
    <property type="entry name" value="N-terminal nucleophile aminohydrolases (Ntn hydrolases)"/>
    <property type="match status" value="1"/>
</dbReference>
<organism evidence="3 4">
    <name type="scientific">Streptomyces carpinensis</name>
    <dbReference type="NCBI Taxonomy" id="66369"/>
    <lineage>
        <taxon>Bacteria</taxon>
        <taxon>Bacillati</taxon>
        <taxon>Actinomycetota</taxon>
        <taxon>Actinomycetes</taxon>
        <taxon>Kitasatosporales</taxon>
        <taxon>Streptomycetaceae</taxon>
        <taxon>Streptomyces</taxon>
    </lineage>
</organism>
<evidence type="ECO:0000313" key="4">
    <source>
        <dbReference type="Proteomes" id="UP001458415"/>
    </source>
</evidence>
<sequence length="202" mass="21926">MVRDLNGAWGDRGGEGTTTAEVHRDDWGIPHLRAGSPRALARAQGRVTALDRAWQVEVERHRTQGTSASFLGATALAWDLFARRARLADTAGRCFAALERQDPETADWVRAYTDGVNDGLAEGARRAPEFARTGLAPGRWEPWHPLGVWLGAHILFAGFPAKLWREHVVCHLGPGAVDLFATDGPVTSGSNGWLVSGERTVT</sequence>
<feature type="non-terminal residue" evidence="3">
    <location>
        <position position="202"/>
    </location>
</feature>
<feature type="region of interest" description="Disordered" evidence="2">
    <location>
        <begin position="1"/>
        <end position="20"/>
    </location>
</feature>
<evidence type="ECO:0000313" key="3">
    <source>
        <dbReference type="EMBL" id="MER6984598.1"/>
    </source>
</evidence>
<dbReference type="EMBL" id="JBEPCU010001905">
    <property type="protein sequence ID" value="MER6984598.1"/>
    <property type="molecule type" value="Genomic_DNA"/>
</dbReference>
<name>A0ABV1WK82_9ACTN</name>
<dbReference type="Pfam" id="PF01804">
    <property type="entry name" value="Penicil_amidase"/>
    <property type="match status" value="1"/>
</dbReference>